<name>A0A3B7N0J0_9BACT</name>
<dbReference type="PANTHER" id="PTHR10900">
    <property type="entry name" value="PERIOSTIN-RELATED"/>
    <property type="match status" value="1"/>
</dbReference>
<dbReference type="InterPro" id="IPR000782">
    <property type="entry name" value="FAS1_domain"/>
</dbReference>
<dbReference type="KEGG" id="pseg:D3H65_19050"/>
<dbReference type="SMART" id="SM00554">
    <property type="entry name" value="FAS1"/>
    <property type="match status" value="1"/>
</dbReference>
<dbReference type="EMBL" id="CP032157">
    <property type="protein sequence ID" value="AXY75951.1"/>
    <property type="molecule type" value="Genomic_DNA"/>
</dbReference>
<dbReference type="Gene3D" id="2.30.180.10">
    <property type="entry name" value="FAS1 domain"/>
    <property type="match status" value="1"/>
</dbReference>
<dbReference type="GO" id="GO:0050839">
    <property type="term" value="F:cell adhesion molecule binding"/>
    <property type="evidence" value="ECO:0007669"/>
    <property type="project" value="TreeGrafter"/>
</dbReference>
<accession>A0A3B7N0J0</accession>
<dbReference type="PANTHER" id="PTHR10900:SF77">
    <property type="entry name" value="FI19380P1"/>
    <property type="match status" value="1"/>
</dbReference>
<protein>
    <submittedName>
        <fullName evidence="2">Fasciclin domain-containing protein</fullName>
    </submittedName>
</protein>
<organism evidence="2 3">
    <name type="scientific">Paraflavitalea soli</name>
    <dbReference type="NCBI Taxonomy" id="2315862"/>
    <lineage>
        <taxon>Bacteria</taxon>
        <taxon>Pseudomonadati</taxon>
        <taxon>Bacteroidota</taxon>
        <taxon>Chitinophagia</taxon>
        <taxon>Chitinophagales</taxon>
        <taxon>Chitinophagaceae</taxon>
        <taxon>Paraflavitalea</taxon>
    </lineage>
</organism>
<dbReference type="OrthoDB" id="831756at2"/>
<proteinExistence type="predicted"/>
<dbReference type="GO" id="GO:0030198">
    <property type="term" value="P:extracellular matrix organization"/>
    <property type="evidence" value="ECO:0007669"/>
    <property type="project" value="TreeGrafter"/>
</dbReference>
<feature type="domain" description="FAS1" evidence="1">
    <location>
        <begin position="37"/>
        <end position="159"/>
    </location>
</feature>
<evidence type="ECO:0000259" key="1">
    <source>
        <dbReference type="PROSITE" id="PS50213"/>
    </source>
</evidence>
<dbReference type="GO" id="GO:0031012">
    <property type="term" value="C:extracellular matrix"/>
    <property type="evidence" value="ECO:0007669"/>
    <property type="project" value="TreeGrafter"/>
</dbReference>
<evidence type="ECO:0000313" key="3">
    <source>
        <dbReference type="Proteomes" id="UP000263900"/>
    </source>
</evidence>
<dbReference type="InterPro" id="IPR050904">
    <property type="entry name" value="Adhesion/Biosynth-related"/>
</dbReference>
<gene>
    <name evidence="2" type="ORF">D3H65_19050</name>
</gene>
<keyword evidence="3" id="KW-1185">Reference proteome</keyword>
<dbReference type="PROSITE" id="PS51257">
    <property type="entry name" value="PROKAR_LIPOPROTEIN"/>
    <property type="match status" value="1"/>
</dbReference>
<dbReference type="Proteomes" id="UP000263900">
    <property type="component" value="Chromosome"/>
</dbReference>
<dbReference type="AlphaFoldDB" id="A0A3B7N0J0"/>
<dbReference type="PROSITE" id="PS50213">
    <property type="entry name" value="FAS1"/>
    <property type="match status" value="1"/>
</dbReference>
<dbReference type="Pfam" id="PF02469">
    <property type="entry name" value="Fasciclin"/>
    <property type="match status" value="1"/>
</dbReference>
<dbReference type="GO" id="GO:0007155">
    <property type="term" value="P:cell adhesion"/>
    <property type="evidence" value="ECO:0007669"/>
    <property type="project" value="TreeGrafter"/>
</dbReference>
<reference evidence="2 3" key="1">
    <citation type="submission" date="2018-09" db="EMBL/GenBank/DDBJ databases">
        <title>Genome sequencing of strain 6GH32-13.</title>
        <authorList>
            <person name="Weon H.-Y."/>
            <person name="Heo J."/>
            <person name="Kwon S.-W."/>
        </authorList>
    </citation>
    <scope>NUCLEOTIDE SEQUENCE [LARGE SCALE GENOMIC DNA]</scope>
    <source>
        <strain evidence="2 3">5GH32-13</strain>
    </source>
</reference>
<dbReference type="GO" id="GO:0005615">
    <property type="term" value="C:extracellular space"/>
    <property type="evidence" value="ECO:0007669"/>
    <property type="project" value="TreeGrafter"/>
</dbReference>
<dbReference type="SUPFAM" id="SSF82153">
    <property type="entry name" value="FAS1 domain"/>
    <property type="match status" value="1"/>
</dbReference>
<evidence type="ECO:0000313" key="2">
    <source>
        <dbReference type="EMBL" id="AXY75951.1"/>
    </source>
</evidence>
<sequence>MPSKIYKSLLTLATAGLLLSACKKWDDHNAITDANVDKDLFTQISENTNLSKFTELLIKTGYDKVIASSKTFTVFAPTNAALATLDPAIANDGPKLRLFVANHIANQTWQTNAAITPLRLKMLSDKYNNMLGNKLEDATIAEADHYAKNGVFHIIDKLVPALPNTWEFIESNPEAPSKQKDYLLSLFRNVFDTTNAVQIGVDPATGKPIYQPGTDSVKTNLFWRNVYDLRDEKKQYTLFVLANDAWDTEVTKYKPFYVTGSDDSTVNLANWSVVKDFAIEGVYDAATIPDTILSKFNIKVGIEKSAIAKTVKTSNGVVFIMNKIAVRPIDKYPPLVIQAENYNTVSNDRRGNTYFREKYNPVTGYDFRDVLVYNHGVALFNLGYRLSGMPSIKYKAYWVAVHDNINGSTATFTQKLGIGTATSTLLPYVTVNLNNYNEVYLGEFPLTVYNPTLMIYLTAFNGTAAIANTLVCDYIRLVPVL</sequence>
<dbReference type="RefSeq" id="WP_119051830.1">
    <property type="nucleotide sequence ID" value="NZ_CP032157.1"/>
</dbReference>
<dbReference type="InterPro" id="IPR036378">
    <property type="entry name" value="FAS1_dom_sf"/>
</dbReference>